<dbReference type="STRING" id="693986.MOC_1817"/>
<evidence type="ECO:0000313" key="3">
    <source>
        <dbReference type="Proteomes" id="UP000029492"/>
    </source>
</evidence>
<organism evidence="2 3">
    <name type="scientific">Methylobacterium oryzae CBMB20</name>
    <dbReference type="NCBI Taxonomy" id="693986"/>
    <lineage>
        <taxon>Bacteria</taxon>
        <taxon>Pseudomonadati</taxon>
        <taxon>Pseudomonadota</taxon>
        <taxon>Alphaproteobacteria</taxon>
        <taxon>Hyphomicrobiales</taxon>
        <taxon>Methylobacteriaceae</taxon>
        <taxon>Methylobacterium</taxon>
    </lineage>
</organism>
<sequence length="68" mass="6951">MPADVVVDVVVRPPVAGAARGGLGVWRQGEEVSSPVGSLPMPAEPGCRDGVEPRRTVTFRTPSAGPAT</sequence>
<dbReference type="KEGG" id="mor:MOC_1817"/>
<evidence type="ECO:0000256" key="1">
    <source>
        <dbReference type="SAM" id="MobiDB-lite"/>
    </source>
</evidence>
<feature type="region of interest" description="Disordered" evidence="1">
    <location>
        <begin position="33"/>
        <end position="68"/>
    </location>
</feature>
<feature type="compositionally biased region" description="Basic and acidic residues" evidence="1">
    <location>
        <begin position="46"/>
        <end position="55"/>
    </location>
</feature>
<keyword evidence="3" id="KW-1185">Reference proteome</keyword>
<dbReference type="Proteomes" id="UP000029492">
    <property type="component" value="Chromosome"/>
</dbReference>
<evidence type="ECO:0000313" key="2">
    <source>
        <dbReference type="EMBL" id="AIQ89572.1"/>
    </source>
</evidence>
<accession>A0A089NQ95</accession>
<gene>
    <name evidence="2" type="ORF">MOC_1817</name>
</gene>
<reference evidence="2 3" key="1">
    <citation type="journal article" date="2014" name="PLoS ONE">
        <title>Genome Information of Methylobacterium oryzae, a Plant-Probiotic Methylotroph in the Phyllosphere.</title>
        <authorList>
            <person name="Kwak M.J."/>
            <person name="Jeong H."/>
            <person name="Madhaiyan M."/>
            <person name="Lee Y."/>
            <person name="Sa T.M."/>
            <person name="Oh T.K."/>
            <person name="Kim J.F."/>
        </authorList>
    </citation>
    <scope>NUCLEOTIDE SEQUENCE [LARGE SCALE GENOMIC DNA]</scope>
    <source>
        <strain evidence="2 3">CBMB20</strain>
    </source>
</reference>
<dbReference type="EMBL" id="CP003811">
    <property type="protein sequence ID" value="AIQ89572.1"/>
    <property type="molecule type" value="Genomic_DNA"/>
</dbReference>
<protein>
    <submittedName>
        <fullName evidence="2">Protein of unassigned function</fullName>
    </submittedName>
</protein>
<name>A0A089NQ95_9HYPH</name>
<dbReference type="AlphaFoldDB" id="A0A089NQ95"/>
<proteinExistence type="predicted"/>
<dbReference type="HOGENOM" id="CLU_2789171_0_0_5"/>